<dbReference type="RefSeq" id="WP_019687711.1">
    <property type="nucleotide sequence ID" value="NZ_CP036496.1"/>
</dbReference>
<dbReference type="EMBL" id="UGSC01000001">
    <property type="protein sequence ID" value="SUA70317.1"/>
    <property type="molecule type" value="Genomic_DNA"/>
</dbReference>
<organism evidence="1 2">
    <name type="scientific">Paenibacillus polymyxa</name>
    <name type="common">Bacillus polymyxa</name>
    <dbReference type="NCBI Taxonomy" id="1406"/>
    <lineage>
        <taxon>Bacteria</taxon>
        <taxon>Bacillati</taxon>
        <taxon>Bacillota</taxon>
        <taxon>Bacilli</taxon>
        <taxon>Bacillales</taxon>
        <taxon>Paenibacillaceae</taxon>
        <taxon>Paenibacillus</taxon>
    </lineage>
</organism>
<accession>A0A378Y1Z2</accession>
<evidence type="ECO:0000313" key="2">
    <source>
        <dbReference type="Proteomes" id="UP000254400"/>
    </source>
</evidence>
<reference evidence="1 2" key="1">
    <citation type="submission" date="2018-06" db="EMBL/GenBank/DDBJ databases">
        <authorList>
            <consortium name="Pathogen Informatics"/>
            <person name="Doyle S."/>
        </authorList>
    </citation>
    <scope>NUCLEOTIDE SEQUENCE [LARGE SCALE GENOMIC DNA]</scope>
    <source>
        <strain evidence="1 2">NCTC10343</strain>
    </source>
</reference>
<gene>
    <name evidence="1" type="ORF">NCTC10343_03188</name>
</gene>
<dbReference type="AlphaFoldDB" id="A0A378Y1Z2"/>
<dbReference type="GeneID" id="93346542"/>
<dbReference type="Proteomes" id="UP000254400">
    <property type="component" value="Unassembled WGS sequence"/>
</dbReference>
<protein>
    <submittedName>
        <fullName evidence="1">Uncharacterized protein</fullName>
    </submittedName>
</protein>
<evidence type="ECO:0000313" key="1">
    <source>
        <dbReference type="EMBL" id="SUA70317.1"/>
    </source>
</evidence>
<sequence>MNNESIEIGSGQWFVQQAPKQGQDYEEYRSEVVGICNERFKKYGVQIGDNVKIEVVGSRSYKGVVAYIFDDPSSKETIVSIKQNKGYKDIKSIMMGKIEKL</sequence>
<name>A0A378Y1Z2_PAEPO</name>
<proteinExistence type="predicted"/>